<dbReference type="EMBL" id="JAUEDK010000106">
    <property type="protein sequence ID" value="MDN0077797.1"/>
    <property type="molecule type" value="Genomic_DNA"/>
</dbReference>
<name>A0ABT7XVI7_9NEIS</name>
<dbReference type="Proteomes" id="UP001168540">
    <property type="component" value="Unassembled WGS sequence"/>
</dbReference>
<comment type="caution">
    <text evidence="1">The sequence shown here is derived from an EMBL/GenBank/DDBJ whole genome shotgun (WGS) entry which is preliminary data.</text>
</comment>
<dbReference type="RefSeq" id="WP_289832389.1">
    <property type="nucleotide sequence ID" value="NZ_JAUEDK010000106.1"/>
</dbReference>
<gene>
    <name evidence="1" type="ORF">QU481_23665</name>
</gene>
<proteinExistence type="predicted"/>
<evidence type="ECO:0000313" key="2">
    <source>
        <dbReference type="Proteomes" id="UP001168540"/>
    </source>
</evidence>
<reference evidence="1" key="1">
    <citation type="submission" date="2023-06" db="EMBL/GenBank/DDBJ databases">
        <authorList>
            <person name="Zhang S."/>
        </authorList>
    </citation>
    <scope>NUCLEOTIDE SEQUENCE</scope>
    <source>
        <strain evidence="1">SG2303</strain>
    </source>
</reference>
<accession>A0ABT7XVI7</accession>
<keyword evidence="2" id="KW-1185">Reference proteome</keyword>
<sequence>MSIEFLKTTFEKVSYLQNLLIAHATGKPADQNEYEQLRNELLNNSEIVSFLPSWLKLHRNLESLWGFIQPKFKTYAERRAFLSQEFTPALDLLEFGSTTSKMTISTSKKSDIPNFIARNKRKVGGLNNQVQQG</sequence>
<organism evidence="1 2">
    <name type="scientific">Crenobacter oryzisoli</name>
    <dbReference type="NCBI Taxonomy" id="3056844"/>
    <lineage>
        <taxon>Bacteria</taxon>
        <taxon>Pseudomonadati</taxon>
        <taxon>Pseudomonadota</taxon>
        <taxon>Betaproteobacteria</taxon>
        <taxon>Neisseriales</taxon>
        <taxon>Neisseriaceae</taxon>
        <taxon>Crenobacter</taxon>
    </lineage>
</organism>
<evidence type="ECO:0000313" key="1">
    <source>
        <dbReference type="EMBL" id="MDN0077797.1"/>
    </source>
</evidence>
<protein>
    <submittedName>
        <fullName evidence="1">Uncharacterized protein</fullName>
    </submittedName>
</protein>